<dbReference type="AlphaFoldDB" id="F3CIX1"/>
<reference evidence="1 2" key="1">
    <citation type="journal article" date="2011" name="PLoS Pathog.">
        <title>Dynamic evolution of pathogenicity revealed by sequencing and comparative genomics of 19 Pseudomonas syringae isolates.</title>
        <authorList>
            <person name="Baltrus D.A."/>
            <person name="Nishimura M.T."/>
            <person name="Romanchuk A."/>
            <person name="Chang J.H."/>
            <person name="Mukhtar M.S."/>
            <person name="Cherkis K."/>
            <person name="Roach J."/>
            <person name="Grant S.R."/>
            <person name="Jones C.D."/>
            <person name="Dangl J.L."/>
        </authorList>
    </citation>
    <scope>NUCLEOTIDE SEQUENCE [LARGE SCALE GENOMIC DNA]</scope>
    <source>
        <strain evidence="2">race 4</strain>
    </source>
</reference>
<dbReference type="Proteomes" id="UP000005466">
    <property type="component" value="Unassembled WGS sequence"/>
</dbReference>
<protein>
    <submittedName>
        <fullName evidence="1">Relaxase</fullName>
    </submittedName>
</protein>
<name>F3CIX1_PSESG</name>
<organism evidence="1 2">
    <name type="scientific">Pseudomonas savastanoi pv. glycinea str. race 4</name>
    <dbReference type="NCBI Taxonomy" id="875330"/>
    <lineage>
        <taxon>Bacteria</taxon>
        <taxon>Pseudomonadati</taxon>
        <taxon>Pseudomonadota</taxon>
        <taxon>Gammaproteobacteria</taxon>
        <taxon>Pseudomonadales</taxon>
        <taxon>Pseudomonadaceae</taxon>
        <taxon>Pseudomonas</taxon>
    </lineage>
</organism>
<evidence type="ECO:0000313" key="1">
    <source>
        <dbReference type="EMBL" id="EGH19213.1"/>
    </source>
</evidence>
<dbReference type="EMBL" id="ADWY01003742">
    <property type="protein sequence ID" value="EGH19213.1"/>
    <property type="molecule type" value="Genomic_DNA"/>
</dbReference>
<gene>
    <name evidence="1" type="ORF">Pgy4_40225</name>
</gene>
<comment type="caution">
    <text evidence="1">The sequence shown here is derived from an EMBL/GenBank/DDBJ whole genome shotgun (WGS) entry which is preliminary data.</text>
</comment>
<feature type="non-terminal residue" evidence="1">
    <location>
        <position position="38"/>
    </location>
</feature>
<accession>F3CIX1</accession>
<proteinExistence type="predicted"/>
<evidence type="ECO:0000313" key="2">
    <source>
        <dbReference type="Proteomes" id="UP000005466"/>
    </source>
</evidence>
<sequence>EQVSQALATQLDTVPEPERIAFVELVAITLDIPERGEP</sequence>
<feature type="non-terminal residue" evidence="1">
    <location>
        <position position="1"/>
    </location>
</feature>